<dbReference type="NCBIfam" id="TIGR00231">
    <property type="entry name" value="small_GTP"/>
    <property type="match status" value="1"/>
</dbReference>
<dbReference type="GO" id="GO:0046540">
    <property type="term" value="C:U4/U6 x U5 tri-snRNP complex"/>
    <property type="evidence" value="ECO:0007669"/>
    <property type="project" value="TreeGrafter"/>
</dbReference>
<evidence type="ECO:0000313" key="9">
    <source>
        <dbReference type="EMBL" id="CAI2379957.1"/>
    </source>
</evidence>
<dbReference type="GO" id="GO:0005525">
    <property type="term" value="F:GTP binding"/>
    <property type="evidence" value="ECO:0007669"/>
    <property type="project" value="UniProtKB-KW"/>
</dbReference>
<dbReference type="InterPro" id="IPR027417">
    <property type="entry name" value="P-loop_NTPase"/>
</dbReference>
<dbReference type="Gene3D" id="2.40.30.10">
    <property type="entry name" value="Translation factors"/>
    <property type="match status" value="1"/>
</dbReference>
<feature type="region of interest" description="Disordered" evidence="7">
    <location>
        <begin position="34"/>
        <end position="59"/>
    </location>
</feature>
<keyword evidence="10" id="KW-1185">Reference proteome</keyword>
<dbReference type="GO" id="GO:0003924">
    <property type="term" value="F:GTPase activity"/>
    <property type="evidence" value="ECO:0007669"/>
    <property type="project" value="InterPro"/>
</dbReference>
<dbReference type="GO" id="GO:0000398">
    <property type="term" value="P:mRNA splicing, via spliceosome"/>
    <property type="evidence" value="ECO:0007669"/>
    <property type="project" value="TreeGrafter"/>
</dbReference>
<evidence type="ECO:0000259" key="8">
    <source>
        <dbReference type="PROSITE" id="PS51722"/>
    </source>
</evidence>
<dbReference type="FunFam" id="3.30.70.240:FF:000004">
    <property type="entry name" value="116 kDa U5 small nuclear ribonucleoprotein"/>
    <property type="match status" value="1"/>
</dbReference>
<dbReference type="SMART" id="SM00889">
    <property type="entry name" value="EFG_IV"/>
    <property type="match status" value="1"/>
</dbReference>
<dbReference type="InterPro" id="IPR000795">
    <property type="entry name" value="T_Tr_GTP-bd_dom"/>
</dbReference>
<organism evidence="9 10">
    <name type="scientific">Euplotes crassus</name>
    <dbReference type="NCBI Taxonomy" id="5936"/>
    <lineage>
        <taxon>Eukaryota</taxon>
        <taxon>Sar</taxon>
        <taxon>Alveolata</taxon>
        <taxon>Ciliophora</taxon>
        <taxon>Intramacronucleata</taxon>
        <taxon>Spirotrichea</taxon>
        <taxon>Hypotrichia</taxon>
        <taxon>Euplotida</taxon>
        <taxon>Euplotidae</taxon>
        <taxon>Moneuplotes</taxon>
    </lineage>
</organism>
<dbReference type="Pfam" id="PF03764">
    <property type="entry name" value="EFG_IV"/>
    <property type="match status" value="1"/>
</dbReference>
<feature type="domain" description="Tr-type G" evidence="8">
    <location>
        <begin position="150"/>
        <end position="435"/>
    </location>
</feature>
<dbReference type="SUPFAM" id="SSF54980">
    <property type="entry name" value="EF-G C-terminal domain-like"/>
    <property type="match status" value="2"/>
</dbReference>
<dbReference type="GO" id="GO:0030623">
    <property type="term" value="F:U5 snRNA binding"/>
    <property type="evidence" value="ECO:0007669"/>
    <property type="project" value="TreeGrafter"/>
</dbReference>
<evidence type="ECO:0000256" key="6">
    <source>
        <dbReference type="ARBA" id="ARBA00023242"/>
    </source>
</evidence>
<keyword evidence="4" id="KW-0342">GTP-binding</keyword>
<dbReference type="InterPro" id="IPR035655">
    <property type="entry name" value="U5-116kDa_C"/>
</dbReference>
<keyword evidence="2" id="KW-0507">mRNA processing</keyword>
<comment type="subcellular location">
    <subcellularLocation>
        <location evidence="1">Nucleus</location>
    </subcellularLocation>
</comment>
<evidence type="ECO:0000256" key="1">
    <source>
        <dbReference type="ARBA" id="ARBA00004123"/>
    </source>
</evidence>
<dbReference type="PANTHER" id="PTHR42908:SF6">
    <property type="entry name" value="116 KDA U5 SMALL NUCLEAR RIBONUCLEOPROTEIN COMPONENT"/>
    <property type="match status" value="1"/>
</dbReference>
<evidence type="ECO:0000256" key="5">
    <source>
        <dbReference type="ARBA" id="ARBA00023187"/>
    </source>
</evidence>
<evidence type="ECO:0000313" key="10">
    <source>
        <dbReference type="Proteomes" id="UP001295684"/>
    </source>
</evidence>
<dbReference type="Gene3D" id="3.30.70.240">
    <property type="match status" value="1"/>
</dbReference>
<evidence type="ECO:0000256" key="7">
    <source>
        <dbReference type="SAM" id="MobiDB-lite"/>
    </source>
</evidence>
<dbReference type="FunFam" id="3.40.50.300:FF:000646">
    <property type="entry name" value="U5 small nuclear ribonucleoprotein component"/>
    <property type="match status" value="1"/>
</dbReference>
<evidence type="ECO:0000256" key="3">
    <source>
        <dbReference type="ARBA" id="ARBA00022741"/>
    </source>
</evidence>
<keyword evidence="5" id="KW-0508">mRNA splicing</keyword>
<dbReference type="InterPro" id="IPR044121">
    <property type="entry name" value="Snu114_GTP-bd"/>
</dbReference>
<keyword evidence="3" id="KW-0547">Nucleotide-binding</keyword>
<dbReference type="EMBL" id="CAMPGE010021848">
    <property type="protein sequence ID" value="CAI2379957.1"/>
    <property type="molecule type" value="Genomic_DNA"/>
</dbReference>
<dbReference type="InterPro" id="IPR009000">
    <property type="entry name" value="Transl_B-barrel_sf"/>
</dbReference>
<evidence type="ECO:0000256" key="4">
    <source>
        <dbReference type="ARBA" id="ARBA00023134"/>
    </source>
</evidence>
<dbReference type="CDD" id="cd04167">
    <property type="entry name" value="Snu114p"/>
    <property type="match status" value="1"/>
</dbReference>
<protein>
    <recommendedName>
        <fullName evidence="8">Tr-type G domain-containing protein</fullName>
    </recommendedName>
</protein>
<dbReference type="InterPro" id="IPR005517">
    <property type="entry name" value="Transl_elong_EFG/EF2_IV"/>
</dbReference>
<gene>
    <name evidence="9" type="ORF">ECRASSUSDP1_LOCUS21381</name>
</gene>
<evidence type="ECO:0000256" key="2">
    <source>
        <dbReference type="ARBA" id="ARBA00022664"/>
    </source>
</evidence>
<dbReference type="SUPFAM" id="SSF50447">
    <property type="entry name" value="Translation proteins"/>
    <property type="match status" value="1"/>
</dbReference>
<dbReference type="Proteomes" id="UP001295684">
    <property type="component" value="Unassembled WGS sequence"/>
</dbReference>
<dbReference type="PROSITE" id="PS51722">
    <property type="entry name" value="G_TR_2"/>
    <property type="match status" value="1"/>
</dbReference>
<dbReference type="GO" id="GO:0071007">
    <property type="term" value="C:U2-type catalytic step 2 spliceosome"/>
    <property type="evidence" value="ECO:0007669"/>
    <property type="project" value="TreeGrafter"/>
</dbReference>
<dbReference type="Pfam" id="PF00009">
    <property type="entry name" value="GTP_EFTU"/>
    <property type="match status" value="1"/>
</dbReference>
<dbReference type="FunFam" id="2.40.30.10:FF:000029">
    <property type="entry name" value="116 kDa U5 small nuclear ribonucleoprotein component"/>
    <property type="match status" value="1"/>
</dbReference>
<dbReference type="CDD" id="cd04090">
    <property type="entry name" value="EF2_II_snRNP"/>
    <property type="match status" value="1"/>
</dbReference>
<dbReference type="InterPro" id="IPR000640">
    <property type="entry name" value="EFG_V-like"/>
</dbReference>
<comment type="caution">
    <text evidence="9">The sequence shown here is derived from an EMBL/GenBank/DDBJ whole genome shotgun (WGS) entry which is preliminary data.</text>
</comment>
<dbReference type="InterPro" id="IPR035647">
    <property type="entry name" value="EFG_III/V"/>
</dbReference>
<dbReference type="InterPro" id="IPR031950">
    <property type="entry name" value="EFTUD2_N"/>
</dbReference>
<reference evidence="9" key="1">
    <citation type="submission" date="2023-07" db="EMBL/GenBank/DDBJ databases">
        <authorList>
            <consortium name="AG Swart"/>
            <person name="Singh M."/>
            <person name="Singh A."/>
            <person name="Seah K."/>
            <person name="Emmerich C."/>
        </authorList>
    </citation>
    <scope>NUCLEOTIDE SEQUENCE</scope>
    <source>
        <strain evidence="9">DP1</strain>
    </source>
</reference>
<dbReference type="InterPro" id="IPR005225">
    <property type="entry name" value="Small_GTP-bd"/>
</dbReference>
<dbReference type="CDD" id="cd01683">
    <property type="entry name" value="EF2_IV_snRNP"/>
    <property type="match status" value="1"/>
</dbReference>
<dbReference type="SMART" id="SM00838">
    <property type="entry name" value="EFG_C"/>
    <property type="match status" value="1"/>
</dbReference>
<dbReference type="Gene3D" id="3.40.50.300">
    <property type="entry name" value="P-loop containing nucleotide triphosphate hydrolases"/>
    <property type="match status" value="1"/>
</dbReference>
<dbReference type="CDD" id="cd04098">
    <property type="entry name" value="eEF2_C_snRNP"/>
    <property type="match status" value="1"/>
</dbReference>
<dbReference type="InterPro" id="IPR020568">
    <property type="entry name" value="Ribosomal_Su5_D2-typ_SF"/>
</dbReference>
<sequence length="1005" mass="114367">MEEEMYDEFGNLIKKEDQEGDQIMGKEWVDQMNQLNIEGSLDRSDNEAEGDNEEPKVEEEQLHESLVQYQDVNDDPNENAIVLHEDKQYYPEAEEVYGNAETLVQEEDAIPITTPIIAPVRKYDFDAQEKEIPKTTFNFEFLGNLSSKPDRIRNLAVCGHLHHGKTLFMDMFVQETHTKSWDPAVEHKYTDTRKDEKERMLSIKSMPMSFIIQDSRDKSYLVNLVDTPGHPNFVDEVATSLRIADGVLLVVDVIEGVTLHCQNIIKHALEEELPIILVINKLDRLVLELKLPPSDAYLKIKRTIEKVNYAIKTYDFKQCMSGQLSPVLGNVIFASSLYSCAFTLKSFAALHLNLTSEGRSKVDPEQFSKFLWGDIWFNEETRKFAKKPADRDSERSFVSFLLEPFYKLVGYTVAEEKDKLQPLLNQLKIYLKKKEFNMDVKPLLKRVLSKRFGKLSCIMDSIAYYIPSAKENTPNKIRRHYLGDSTSELSQKYSLCSSKQPLLINIVKLYHKPDRSSFDAFGRIFSGSIKAGDTVKVILDDFDPDREDSRTYVHEVKTVNIYQSRYKISTNLACAGSWVLIEGVSDAIKRTATLVDAKEGSSETSLPMQPIQFRTEAVVKIACESCIPSEHPKMQEALSKISKSYPLAEIKTEDSGEHLILGTGELYLDCALHDLRNIYSEIEVKVSDPSVRFCETVVSTSSIISTCESSNKLNSIQMIAETLDDGLAEDIETKKLDITWPEADKRNFLVKEYEWDELTASSLWAFGPEVNGPNILVDYTLEDEVDKSLLNSTRNSIVNGFKWATSGGPLCEEPVRGCKFKILNAQFASEPVQRGGGSIIPIARNVVHSSFLTATPRLLEPLYIAEVTCPEDCIEHIYNILLRRRAHVVHQEPLEGSPLHYLHIEIPAIEIFGFETDLRTHTVGQAMVLSHFNKWALAPGDPLDRSIQIKVLEPSEVSSLAREFMIKTRRRKGMVDDVNVPKFFEHEETNAMARQDRDLQDYFIN</sequence>
<name>A0AAD2D4D8_EUPCR</name>
<dbReference type="SUPFAM" id="SSF54211">
    <property type="entry name" value="Ribosomal protein S5 domain 2-like"/>
    <property type="match status" value="1"/>
</dbReference>
<dbReference type="Gene3D" id="3.30.70.870">
    <property type="entry name" value="Elongation Factor G (Translational Gtpase), domain 3"/>
    <property type="match status" value="1"/>
</dbReference>
<dbReference type="PRINTS" id="PR00315">
    <property type="entry name" value="ELONGATNFCT"/>
</dbReference>
<proteinExistence type="predicted"/>
<dbReference type="SUPFAM" id="SSF52540">
    <property type="entry name" value="P-loop containing nucleoside triphosphate hydrolases"/>
    <property type="match status" value="1"/>
</dbReference>
<dbReference type="Gene3D" id="3.30.230.10">
    <property type="match status" value="1"/>
</dbReference>
<dbReference type="InterPro" id="IPR014721">
    <property type="entry name" value="Ribsml_uS5_D2-typ_fold_subgr"/>
</dbReference>
<dbReference type="PANTHER" id="PTHR42908">
    <property type="entry name" value="TRANSLATION ELONGATION FACTOR-RELATED"/>
    <property type="match status" value="1"/>
</dbReference>
<dbReference type="FunFam" id="3.30.230.10:FF:000009">
    <property type="entry name" value="116 kDa U5 small nuclear ribonucleoprotein component"/>
    <property type="match status" value="1"/>
</dbReference>
<dbReference type="Pfam" id="PF16004">
    <property type="entry name" value="EFTUD2"/>
    <property type="match status" value="1"/>
</dbReference>
<dbReference type="GO" id="GO:0005829">
    <property type="term" value="C:cytosol"/>
    <property type="evidence" value="ECO:0007669"/>
    <property type="project" value="TreeGrafter"/>
</dbReference>
<dbReference type="AlphaFoldDB" id="A0AAD2D4D8"/>
<dbReference type="Pfam" id="PF00679">
    <property type="entry name" value="EFG_C"/>
    <property type="match status" value="1"/>
</dbReference>
<keyword evidence="6" id="KW-0539">Nucleus</keyword>
<dbReference type="FunFam" id="3.30.70.870:FF:000002">
    <property type="entry name" value="Translation elongation factor 2"/>
    <property type="match status" value="1"/>
</dbReference>
<dbReference type="Gene3D" id="3.90.1430.10">
    <property type="entry name" value="Yeast translation eEF2 (G' domain)"/>
    <property type="match status" value="1"/>
</dbReference>
<accession>A0AAD2D4D8</accession>